<dbReference type="PANTHER" id="PTHR37485:SF1">
    <property type="entry name" value="CELL DIVISION PROTEIN FTSB"/>
    <property type="match status" value="1"/>
</dbReference>
<sequence>MVLVTLGCVILLFFSDRGLIRLWEIKKEKLGIQQEINSLRQEIAELQKESEKLQFDEDYIEKIAREKLKMVRPGEKVFKIE</sequence>
<dbReference type="GO" id="GO:0030428">
    <property type="term" value="C:cell septum"/>
    <property type="evidence" value="ECO:0007669"/>
    <property type="project" value="TreeGrafter"/>
</dbReference>
<feature type="coiled-coil region" evidence="7">
    <location>
        <begin position="22"/>
        <end position="56"/>
    </location>
</feature>
<dbReference type="AlphaFoldDB" id="A0A381PMI1"/>
<keyword evidence="1" id="KW-1003">Cell membrane</keyword>
<keyword evidence="6" id="KW-0131">Cell cycle</keyword>
<keyword evidence="7" id="KW-0175">Coiled coil</keyword>
<evidence type="ECO:0000256" key="1">
    <source>
        <dbReference type="ARBA" id="ARBA00022475"/>
    </source>
</evidence>
<keyword evidence="3" id="KW-0812">Transmembrane</keyword>
<gene>
    <name evidence="8" type="ORF">METZ01_LOCUS21076</name>
</gene>
<evidence type="ECO:0000256" key="7">
    <source>
        <dbReference type="SAM" id="Coils"/>
    </source>
</evidence>
<dbReference type="Pfam" id="PF04977">
    <property type="entry name" value="DivIC"/>
    <property type="match status" value="1"/>
</dbReference>
<evidence type="ECO:0008006" key="9">
    <source>
        <dbReference type="Google" id="ProtNLM"/>
    </source>
</evidence>
<evidence type="ECO:0000256" key="4">
    <source>
        <dbReference type="ARBA" id="ARBA00022989"/>
    </source>
</evidence>
<evidence type="ECO:0000256" key="6">
    <source>
        <dbReference type="ARBA" id="ARBA00023306"/>
    </source>
</evidence>
<protein>
    <recommendedName>
        <fullName evidence="9">Septum formation initiator</fullName>
    </recommendedName>
</protein>
<reference evidence="8" key="1">
    <citation type="submission" date="2018-05" db="EMBL/GenBank/DDBJ databases">
        <authorList>
            <person name="Lanie J.A."/>
            <person name="Ng W.-L."/>
            <person name="Kazmierczak K.M."/>
            <person name="Andrzejewski T.M."/>
            <person name="Davidsen T.M."/>
            <person name="Wayne K.J."/>
            <person name="Tettelin H."/>
            <person name="Glass J.I."/>
            <person name="Rusch D."/>
            <person name="Podicherti R."/>
            <person name="Tsui H.-C.T."/>
            <person name="Winkler M.E."/>
        </authorList>
    </citation>
    <scope>NUCLEOTIDE SEQUENCE</scope>
</reference>
<organism evidence="8">
    <name type="scientific">marine metagenome</name>
    <dbReference type="NCBI Taxonomy" id="408172"/>
    <lineage>
        <taxon>unclassified sequences</taxon>
        <taxon>metagenomes</taxon>
        <taxon>ecological metagenomes</taxon>
    </lineage>
</organism>
<name>A0A381PMI1_9ZZZZ</name>
<keyword evidence="4" id="KW-1133">Transmembrane helix</keyword>
<dbReference type="PANTHER" id="PTHR37485">
    <property type="entry name" value="CELL DIVISION PROTEIN FTSB"/>
    <property type="match status" value="1"/>
</dbReference>
<dbReference type="GO" id="GO:0043093">
    <property type="term" value="P:FtsZ-dependent cytokinesis"/>
    <property type="evidence" value="ECO:0007669"/>
    <property type="project" value="TreeGrafter"/>
</dbReference>
<dbReference type="InterPro" id="IPR023081">
    <property type="entry name" value="Cell_div_FtsB"/>
</dbReference>
<evidence type="ECO:0000256" key="5">
    <source>
        <dbReference type="ARBA" id="ARBA00023136"/>
    </source>
</evidence>
<evidence type="ECO:0000256" key="2">
    <source>
        <dbReference type="ARBA" id="ARBA00022618"/>
    </source>
</evidence>
<dbReference type="EMBL" id="UINC01001034">
    <property type="protein sequence ID" value="SUZ68222.1"/>
    <property type="molecule type" value="Genomic_DNA"/>
</dbReference>
<dbReference type="InterPro" id="IPR007060">
    <property type="entry name" value="FtsL/DivIC"/>
</dbReference>
<keyword evidence="5" id="KW-0472">Membrane</keyword>
<keyword evidence="2" id="KW-0132">Cell division</keyword>
<proteinExistence type="predicted"/>
<accession>A0A381PMI1</accession>
<evidence type="ECO:0000313" key="8">
    <source>
        <dbReference type="EMBL" id="SUZ68222.1"/>
    </source>
</evidence>
<evidence type="ECO:0000256" key="3">
    <source>
        <dbReference type="ARBA" id="ARBA00022692"/>
    </source>
</evidence>